<keyword evidence="4" id="KW-1185">Reference proteome</keyword>
<keyword evidence="1" id="KW-0175">Coiled coil</keyword>
<sequence length="85" mass="10021">MQEHENDPHNALLKQVIVKAMDTISELQQKVKEMERCNMSQQEEARNEKAKLEKRIQELENSQLEADQYRIDLEGLQNCAAEPRR</sequence>
<dbReference type="EnsemblMetazoa" id="ISCW021629-RA">
    <property type="protein sequence ID" value="ISCW021629-PA"/>
    <property type="gene ID" value="ISCW021629"/>
</dbReference>
<reference evidence="2 4" key="1">
    <citation type="submission" date="2008-03" db="EMBL/GenBank/DDBJ databases">
        <title>Annotation of Ixodes scapularis.</title>
        <authorList>
            <consortium name="Ixodes scapularis Genome Project Consortium"/>
            <person name="Caler E."/>
            <person name="Hannick L.I."/>
            <person name="Bidwell S."/>
            <person name="Joardar V."/>
            <person name="Thiagarajan M."/>
            <person name="Amedeo P."/>
            <person name="Galinsky K.J."/>
            <person name="Schobel S."/>
            <person name="Inman J."/>
            <person name="Hostetler J."/>
            <person name="Miller J."/>
            <person name="Hammond M."/>
            <person name="Megy K."/>
            <person name="Lawson D."/>
            <person name="Kodira C."/>
            <person name="Sutton G."/>
            <person name="Meyer J."/>
            <person name="Hill C.A."/>
            <person name="Birren B."/>
            <person name="Nene V."/>
            <person name="Collins F."/>
            <person name="Alarcon-Chaidez F."/>
            <person name="Wikel S."/>
            <person name="Strausberg R."/>
        </authorList>
    </citation>
    <scope>NUCLEOTIDE SEQUENCE [LARGE SCALE GENOMIC DNA]</scope>
    <source>
        <strain evidence="4">Wikel</strain>
        <strain evidence="2">Wikel colony</strain>
    </source>
</reference>
<dbReference type="EMBL" id="ABJB010089144">
    <property type="status" value="NOT_ANNOTATED_CDS"/>
    <property type="molecule type" value="Genomic_DNA"/>
</dbReference>
<evidence type="ECO:0000313" key="3">
    <source>
        <dbReference type="EnsemblMetazoa" id="ISCW021629-PA"/>
    </source>
</evidence>
<reference evidence="3" key="2">
    <citation type="submission" date="2020-05" db="UniProtKB">
        <authorList>
            <consortium name="EnsemblMetazoa"/>
        </authorList>
    </citation>
    <scope>IDENTIFICATION</scope>
    <source>
        <strain evidence="3">wikel</strain>
    </source>
</reference>
<dbReference type="Proteomes" id="UP000001555">
    <property type="component" value="Unassembled WGS sequence"/>
</dbReference>
<organism>
    <name type="scientific">Ixodes scapularis</name>
    <name type="common">Black-legged tick</name>
    <name type="synonym">Deer tick</name>
    <dbReference type="NCBI Taxonomy" id="6945"/>
    <lineage>
        <taxon>Eukaryota</taxon>
        <taxon>Metazoa</taxon>
        <taxon>Ecdysozoa</taxon>
        <taxon>Arthropoda</taxon>
        <taxon>Chelicerata</taxon>
        <taxon>Arachnida</taxon>
        <taxon>Acari</taxon>
        <taxon>Parasitiformes</taxon>
        <taxon>Ixodida</taxon>
        <taxon>Ixodoidea</taxon>
        <taxon>Ixodidae</taxon>
        <taxon>Ixodinae</taxon>
        <taxon>Ixodes</taxon>
    </lineage>
</organism>
<gene>
    <name evidence="2" type="ORF">IscW_ISCW021629</name>
</gene>
<dbReference type="EMBL" id="DS876802">
    <property type="protein sequence ID" value="EEC14878.1"/>
    <property type="molecule type" value="Genomic_DNA"/>
</dbReference>
<dbReference type="OrthoDB" id="193703at2759"/>
<accession>B7Q7Q6</accession>
<evidence type="ECO:0000313" key="4">
    <source>
        <dbReference type="Proteomes" id="UP000001555"/>
    </source>
</evidence>
<dbReference type="InParanoid" id="B7Q7Q6"/>
<dbReference type="VEuPathDB" id="VectorBase:ISCI021629"/>
<dbReference type="VEuPathDB" id="VectorBase:ISCW021629"/>
<dbReference type="VEuPathDB" id="VectorBase:ISCP_014781"/>
<feature type="coiled-coil region" evidence="1">
    <location>
        <begin position="10"/>
        <end position="79"/>
    </location>
</feature>
<dbReference type="HOGENOM" id="CLU_2515176_0_0_1"/>
<name>B7Q7Q6_IXOSC</name>
<evidence type="ECO:0000313" key="2">
    <source>
        <dbReference type="EMBL" id="EEC14878.1"/>
    </source>
</evidence>
<dbReference type="AlphaFoldDB" id="B7Q7Q6"/>
<dbReference type="PaxDb" id="6945-B7Q7Q6"/>
<evidence type="ECO:0000256" key="1">
    <source>
        <dbReference type="SAM" id="Coils"/>
    </source>
</evidence>
<dbReference type="EMBL" id="ABJB011106666">
    <property type="status" value="NOT_ANNOTATED_CDS"/>
    <property type="molecule type" value="Genomic_DNA"/>
</dbReference>
<protein>
    <submittedName>
        <fullName evidence="2 3">Uncharacterized protein</fullName>
    </submittedName>
</protein>
<proteinExistence type="predicted"/>